<dbReference type="Proteomes" id="UP001153069">
    <property type="component" value="Unassembled WGS sequence"/>
</dbReference>
<accession>A0A9N8D8S1</accession>
<reference evidence="2" key="1">
    <citation type="submission" date="2020-06" db="EMBL/GenBank/DDBJ databases">
        <authorList>
            <consortium name="Plant Systems Biology data submission"/>
        </authorList>
    </citation>
    <scope>NUCLEOTIDE SEQUENCE</scope>
    <source>
        <strain evidence="2">D6</strain>
    </source>
</reference>
<dbReference type="AlphaFoldDB" id="A0A9N8D8S1"/>
<organism evidence="2 3">
    <name type="scientific">Seminavis robusta</name>
    <dbReference type="NCBI Taxonomy" id="568900"/>
    <lineage>
        <taxon>Eukaryota</taxon>
        <taxon>Sar</taxon>
        <taxon>Stramenopiles</taxon>
        <taxon>Ochrophyta</taxon>
        <taxon>Bacillariophyta</taxon>
        <taxon>Bacillariophyceae</taxon>
        <taxon>Bacillariophycidae</taxon>
        <taxon>Naviculales</taxon>
        <taxon>Naviculaceae</taxon>
        <taxon>Seminavis</taxon>
    </lineage>
</organism>
<dbReference type="EMBL" id="CAICTM010000040">
    <property type="protein sequence ID" value="CAB9498513.1"/>
    <property type="molecule type" value="Genomic_DNA"/>
</dbReference>
<feature type="chain" id="PRO_5040261457" evidence="1">
    <location>
        <begin position="24"/>
        <end position="121"/>
    </location>
</feature>
<proteinExistence type="predicted"/>
<comment type="caution">
    <text evidence="2">The sequence shown here is derived from an EMBL/GenBank/DDBJ whole genome shotgun (WGS) entry which is preliminary data.</text>
</comment>
<feature type="signal peptide" evidence="1">
    <location>
        <begin position="1"/>
        <end position="23"/>
    </location>
</feature>
<keyword evidence="1" id="KW-0732">Signal</keyword>
<keyword evidence="3" id="KW-1185">Reference proteome</keyword>
<sequence length="121" mass="13315">MSVVGRYLIVLLYIMMFVPHAATQLRAKEEIPEQNVISRGLTTDPEDFPCPESNNCMLGSLRGQRIHRNYFFGMFCQAKCELAILPLLLPKISGGLYGCGECPTPALSGDDEPWVAPSVAP</sequence>
<gene>
    <name evidence="2" type="ORF">SEMRO_40_G024420.1</name>
</gene>
<evidence type="ECO:0000256" key="1">
    <source>
        <dbReference type="SAM" id="SignalP"/>
    </source>
</evidence>
<name>A0A9N8D8S1_9STRA</name>
<evidence type="ECO:0000313" key="3">
    <source>
        <dbReference type="Proteomes" id="UP001153069"/>
    </source>
</evidence>
<evidence type="ECO:0000313" key="2">
    <source>
        <dbReference type="EMBL" id="CAB9498513.1"/>
    </source>
</evidence>
<protein>
    <submittedName>
        <fullName evidence="2">Uncharacterized protein</fullName>
    </submittedName>
</protein>